<evidence type="ECO:0000259" key="1">
    <source>
        <dbReference type="Pfam" id="PF07811"/>
    </source>
</evidence>
<dbReference type="RefSeq" id="WP_311423329.1">
    <property type="nucleotide sequence ID" value="NZ_JAVREH010000014.1"/>
</dbReference>
<evidence type="ECO:0000313" key="2">
    <source>
        <dbReference type="EMBL" id="MDT0262180.1"/>
    </source>
</evidence>
<gene>
    <name evidence="2" type="ORF">RM423_12330</name>
</gene>
<dbReference type="Proteomes" id="UP001183176">
    <property type="component" value="Unassembled WGS sequence"/>
</dbReference>
<reference evidence="3" key="1">
    <citation type="submission" date="2023-07" db="EMBL/GenBank/DDBJ databases">
        <title>30 novel species of actinomycetes from the DSMZ collection.</title>
        <authorList>
            <person name="Nouioui I."/>
        </authorList>
    </citation>
    <scope>NUCLEOTIDE SEQUENCE [LARGE SCALE GENOMIC DNA]</scope>
    <source>
        <strain evidence="3">DSM 44399</strain>
    </source>
</reference>
<dbReference type="InterPro" id="IPR049790">
    <property type="entry name" value="Rv3655c/TadE"/>
</dbReference>
<dbReference type="EMBL" id="JAVREH010000014">
    <property type="protein sequence ID" value="MDT0262180.1"/>
    <property type="molecule type" value="Genomic_DNA"/>
</dbReference>
<protein>
    <submittedName>
        <fullName evidence="2">TadE family type IV pilus minor pilin</fullName>
    </submittedName>
</protein>
<name>A0ABU2JB15_9ACTN</name>
<dbReference type="NCBIfam" id="NF041390">
    <property type="entry name" value="TadE_Rv3655c"/>
    <property type="match status" value="1"/>
</dbReference>
<comment type="caution">
    <text evidence="2">The sequence shown here is derived from an EMBL/GenBank/DDBJ whole genome shotgun (WGS) entry which is preliminary data.</text>
</comment>
<evidence type="ECO:0000313" key="3">
    <source>
        <dbReference type="Proteomes" id="UP001183176"/>
    </source>
</evidence>
<accession>A0ABU2JB15</accession>
<dbReference type="InterPro" id="IPR012495">
    <property type="entry name" value="TadE-like_dom"/>
</dbReference>
<sequence length="134" mass="13446">MARLVARRVRGESGMVTAELATALPVLVLLAFVAVAAVGVGQARVRCADAAREAARTIARGDPDAAPRLVRAVAGHGASVLNTGSGSASKSASGDTTVTVRLRLRPVSWLPPVTITETAVAATEPTGASAQGPP</sequence>
<dbReference type="Pfam" id="PF07811">
    <property type="entry name" value="TadE"/>
    <property type="match status" value="1"/>
</dbReference>
<organism evidence="2 3">
    <name type="scientific">Jatrophihabitans lederbergiae</name>
    <dbReference type="NCBI Taxonomy" id="3075547"/>
    <lineage>
        <taxon>Bacteria</taxon>
        <taxon>Bacillati</taxon>
        <taxon>Actinomycetota</taxon>
        <taxon>Actinomycetes</taxon>
        <taxon>Jatrophihabitantales</taxon>
        <taxon>Jatrophihabitantaceae</taxon>
        <taxon>Jatrophihabitans</taxon>
    </lineage>
</organism>
<proteinExistence type="predicted"/>
<feature type="domain" description="TadE-like" evidence="1">
    <location>
        <begin position="14"/>
        <end position="56"/>
    </location>
</feature>
<keyword evidence="3" id="KW-1185">Reference proteome</keyword>